<dbReference type="Gene3D" id="2.60.40.10">
    <property type="entry name" value="Immunoglobulins"/>
    <property type="match status" value="2"/>
</dbReference>
<keyword evidence="1" id="KW-0677">Repeat</keyword>
<keyword evidence="2" id="KW-1015">Disulfide bond</keyword>
<feature type="domain" description="Ig-like" evidence="3">
    <location>
        <begin position="1"/>
        <end position="58"/>
    </location>
</feature>
<dbReference type="SUPFAM" id="SSF48726">
    <property type="entry name" value="Immunoglobulin"/>
    <property type="match status" value="2"/>
</dbReference>
<dbReference type="InterPro" id="IPR036179">
    <property type="entry name" value="Ig-like_dom_sf"/>
</dbReference>
<dbReference type="SMART" id="SM00409">
    <property type="entry name" value="IG"/>
    <property type="match status" value="2"/>
</dbReference>
<comment type="caution">
    <text evidence="4">The sequence shown here is derived from an EMBL/GenBank/DDBJ whole genome shotgun (WGS) entry which is preliminary data.</text>
</comment>
<feature type="domain" description="Ig-like" evidence="3">
    <location>
        <begin position="63"/>
        <end position="147"/>
    </location>
</feature>
<evidence type="ECO:0000259" key="3">
    <source>
        <dbReference type="PROSITE" id="PS50835"/>
    </source>
</evidence>
<gene>
    <name evidence="4" type="primary">CNTN2</name>
    <name evidence="4" type="ORF">ILYODFUR_025056</name>
</gene>
<dbReference type="Pfam" id="PF07679">
    <property type="entry name" value="I-set"/>
    <property type="match status" value="2"/>
</dbReference>
<dbReference type="InterPro" id="IPR013098">
    <property type="entry name" value="Ig_I-set"/>
</dbReference>
<feature type="non-terminal residue" evidence="4">
    <location>
        <position position="1"/>
    </location>
</feature>
<protein>
    <submittedName>
        <fullName evidence="4">Contactin-2</fullName>
    </submittedName>
</protein>
<sequence length="199" mass="22181">PVPKLRWRKVDGLMPSKVGFSTQSPTLTLPELSFDDEGIYECEAYNSEGSDTCHGRIIVHAQPEWLQVMSDSEVEISSELNWNCIAAGKPRPAVRWIRNGLFLITQDRVIVNGGHLKISNLALEDSGMYQCVAENKHGTIYSSAELRVQVQAPDFRLNPVRKLIPAARGGQVVIECRPRAAPKPILFWSRGTELLTNNS</sequence>
<proteinExistence type="predicted"/>
<dbReference type="Proteomes" id="UP001482620">
    <property type="component" value="Unassembled WGS sequence"/>
</dbReference>
<accession>A0ABV0TY21</accession>
<dbReference type="EMBL" id="JAHRIQ010049366">
    <property type="protein sequence ID" value="MEQ2237624.1"/>
    <property type="molecule type" value="Genomic_DNA"/>
</dbReference>
<dbReference type="InterPro" id="IPR007110">
    <property type="entry name" value="Ig-like_dom"/>
</dbReference>
<evidence type="ECO:0000313" key="4">
    <source>
        <dbReference type="EMBL" id="MEQ2237624.1"/>
    </source>
</evidence>
<dbReference type="InterPro" id="IPR003598">
    <property type="entry name" value="Ig_sub2"/>
</dbReference>
<dbReference type="InterPro" id="IPR013783">
    <property type="entry name" value="Ig-like_fold"/>
</dbReference>
<organism evidence="4 5">
    <name type="scientific">Ilyodon furcidens</name>
    <name type="common">goldbreast splitfin</name>
    <dbReference type="NCBI Taxonomy" id="33524"/>
    <lineage>
        <taxon>Eukaryota</taxon>
        <taxon>Metazoa</taxon>
        <taxon>Chordata</taxon>
        <taxon>Craniata</taxon>
        <taxon>Vertebrata</taxon>
        <taxon>Euteleostomi</taxon>
        <taxon>Actinopterygii</taxon>
        <taxon>Neopterygii</taxon>
        <taxon>Teleostei</taxon>
        <taxon>Neoteleostei</taxon>
        <taxon>Acanthomorphata</taxon>
        <taxon>Ovalentaria</taxon>
        <taxon>Atherinomorphae</taxon>
        <taxon>Cyprinodontiformes</taxon>
        <taxon>Goodeidae</taxon>
        <taxon>Ilyodon</taxon>
    </lineage>
</organism>
<reference evidence="4 5" key="1">
    <citation type="submission" date="2021-06" db="EMBL/GenBank/DDBJ databases">
        <authorList>
            <person name="Palmer J.M."/>
        </authorList>
    </citation>
    <scope>NUCLEOTIDE SEQUENCE [LARGE SCALE GENOMIC DNA]</scope>
    <source>
        <strain evidence="5">if_2019</strain>
        <tissue evidence="4">Muscle</tissue>
    </source>
</reference>
<dbReference type="PANTHER" id="PTHR44170:SF28">
    <property type="entry name" value="CONTACTIN-2"/>
    <property type="match status" value="1"/>
</dbReference>
<dbReference type="SMART" id="SM00408">
    <property type="entry name" value="IGc2"/>
    <property type="match status" value="2"/>
</dbReference>
<evidence type="ECO:0000313" key="5">
    <source>
        <dbReference type="Proteomes" id="UP001482620"/>
    </source>
</evidence>
<feature type="non-terminal residue" evidence="4">
    <location>
        <position position="199"/>
    </location>
</feature>
<evidence type="ECO:0000256" key="2">
    <source>
        <dbReference type="ARBA" id="ARBA00023157"/>
    </source>
</evidence>
<dbReference type="PROSITE" id="PS50835">
    <property type="entry name" value="IG_LIKE"/>
    <property type="match status" value="2"/>
</dbReference>
<evidence type="ECO:0000256" key="1">
    <source>
        <dbReference type="ARBA" id="ARBA00022737"/>
    </source>
</evidence>
<keyword evidence="5" id="KW-1185">Reference proteome</keyword>
<dbReference type="PANTHER" id="PTHR44170">
    <property type="entry name" value="PROTEIN SIDEKICK"/>
    <property type="match status" value="1"/>
</dbReference>
<dbReference type="InterPro" id="IPR003599">
    <property type="entry name" value="Ig_sub"/>
</dbReference>
<name>A0ABV0TY21_9TELE</name>